<dbReference type="HOGENOM" id="CLU_077643_0_0_6"/>
<accession>A4BF25</accession>
<proteinExistence type="predicted"/>
<sequence>MCRFLIASAGLWLAAIASASTSEPLVICYEDQHFPPYILGTSGQVAGHGGIIYDYIEQSAALLEHPVVFERKPWKRCQVELQHGDVDAMFATIYTEERDAWAAFPKTDGVPDDRYLHFATYPVFVPMGSELSWNGEAFSPAKPLVQSVPGYVSEKKLLAMGMRPITALLPREALPLVATGRLEGYVLEEQLGRELARQMGLEDNITTLPIPFLEQPWYLAFSKQRYAQDPELVETFWTILKEVRETLGPSIIKRYTE</sequence>
<dbReference type="RefSeq" id="WP_008044302.1">
    <property type="nucleotide sequence ID" value="NZ_CH724151.1"/>
</dbReference>
<keyword evidence="3" id="KW-1185">Reference proteome</keyword>
<dbReference type="OrthoDB" id="6118698at2"/>
<reference evidence="2 3" key="1">
    <citation type="submission" date="2006-02" db="EMBL/GenBank/DDBJ databases">
        <authorList>
            <person name="Pinhassi J."/>
            <person name="Pedros-Alio C."/>
            <person name="Ferriera S."/>
            <person name="Johnson J."/>
            <person name="Kravitz S."/>
            <person name="Halpern A."/>
            <person name="Remington K."/>
            <person name="Beeson K."/>
            <person name="Tran B."/>
            <person name="Rogers Y.-H."/>
            <person name="Friedman R."/>
            <person name="Venter J.C."/>
        </authorList>
    </citation>
    <scope>NUCLEOTIDE SEQUENCE [LARGE SCALE GENOMIC DNA]</scope>
    <source>
        <strain evidence="2 3">MED297</strain>
    </source>
</reference>
<name>A4BF25_9GAMM</name>
<dbReference type="EMBL" id="AAOE01000011">
    <property type="protein sequence ID" value="EAR09360.1"/>
    <property type="molecule type" value="Genomic_DNA"/>
</dbReference>
<dbReference type="AlphaFoldDB" id="A4BF25"/>
<feature type="signal peptide" evidence="1">
    <location>
        <begin position="1"/>
        <end position="19"/>
    </location>
</feature>
<dbReference type="Proteomes" id="UP000005953">
    <property type="component" value="Unassembled WGS sequence"/>
</dbReference>
<protein>
    <submittedName>
        <fullName evidence="2">ABC-type amino acid transport/signal transduction systems, periplasmic component/domain</fullName>
    </submittedName>
</protein>
<gene>
    <name evidence="2" type="ORF">MED297_18768</name>
</gene>
<dbReference type="STRING" id="314283.MED297_18768"/>
<feature type="chain" id="PRO_5002665256" evidence="1">
    <location>
        <begin position="20"/>
        <end position="257"/>
    </location>
</feature>
<keyword evidence="1" id="KW-0732">Signal</keyword>
<dbReference type="Gene3D" id="3.40.190.10">
    <property type="entry name" value="Periplasmic binding protein-like II"/>
    <property type="match status" value="2"/>
</dbReference>
<evidence type="ECO:0000313" key="2">
    <source>
        <dbReference type="EMBL" id="EAR09360.1"/>
    </source>
</evidence>
<evidence type="ECO:0000256" key="1">
    <source>
        <dbReference type="SAM" id="SignalP"/>
    </source>
</evidence>
<dbReference type="SUPFAM" id="SSF53850">
    <property type="entry name" value="Periplasmic binding protein-like II"/>
    <property type="match status" value="1"/>
</dbReference>
<comment type="caution">
    <text evidence="2">The sequence shown here is derived from an EMBL/GenBank/DDBJ whole genome shotgun (WGS) entry which is preliminary data.</text>
</comment>
<evidence type="ECO:0000313" key="3">
    <source>
        <dbReference type="Proteomes" id="UP000005953"/>
    </source>
</evidence>
<organism evidence="2 3">
    <name type="scientific">Reinekea blandensis MED297</name>
    <dbReference type="NCBI Taxonomy" id="314283"/>
    <lineage>
        <taxon>Bacteria</taxon>
        <taxon>Pseudomonadati</taxon>
        <taxon>Pseudomonadota</taxon>
        <taxon>Gammaproteobacteria</taxon>
        <taxon>Oceanospirillales</taxon>
        <taxon>Saccharospirillaceae</taxon>
        <taxon>Reinekea</taxon>
    </lineage>
</organism>